<gene>
    <name evidence="2" type="ORF">UR67_C0007G0063</name>
</gene>
<evidence type="ECO:0000313" key="2">
    <source>
        <dbReference type="EMBL" id="KKP69358.1"/>
    </source>
</evidence>
<protein>
    <recommendedName>
        <fullName evidence="1">Methyltransferase domain-containing protein</fullName>
    </recommendedName>
</protein>
<dbReference type="Pfam" id="PF13649">
    <property type="entry name" value="Methyltransf_25"/>
    <property type="match status" value="1"/>
</dbReference>
<dbReference type="CDD" id="cd02440">
    <property type="entry name" value="AdoMet_MTases"/>
    <property type="match status" value="1"/>
</dbReference>
<dbReference type="STRING" id="1618350.UR67_C0007G0063"/>
<dbReference type="EMBL" id="LBQB01000007">
    <property type="protein sequence ID" value="KKP69358.1"/>
    <property type="molecule type" value="Genomic_DNA"/>
</dbReference>
<dbReference type="Gene3D" id="3.40.50.150">
    <property type="entry name" value="Vaccinia Virus protein VP39"/>
    <property type="match status" value="1"/>
</dbReference>
<name>A0A0G0BIV3_UNCC3</name>
<organism evidence="2 3">
    <name type="scientific">candidate division CPR3 bacterium GW2011_GWF2_35_18</name>
    <dbReference type="NCBI Taxonomy" id="1618350"/>
    <lineage>
        <taxon>Bacteria</taxon>
        <taxon>Bacteria division CPR3</taxon>
    </lineage>
</organism>
<reference evidence="2 3" key="1">
    <citation type="journal article" date="2015" name="Nature">
        <title>rRNA introns, odd ribosomes, and small enigmatic genomes across a large radiation of phyla.</title>
        <authorList>
            <person name="Brown C.T."/>
            <person name="Hug L.A."/>
            <person name="Thomas B.C."/>
            <person name="Sharon I."/>
            <person name="Castelle C.J."/>
            <person name="Singh A."/>
            <person name="Wilkins M.J."/>
            <person name="Williams K.H."/>
            <person name="Banfield J.F."/>
        </authorList>
    </citation>
    <scope>NUCLEOTIDE SEQUENCE [LARGE SCALE GENOMIC DNA]</scope>
</reference>
<proteinExistence type="predicted"/>
<dbReference type="InterPro" id="IPR041698">
    <property type="entry name" value="Methyltransf_25"/>
</dbReference>
<dbReference type="SUPFAM" id="SSF53335">
    <property type="entry name" value="S-adenosyl-L-methionine-dependent methyltransferases"/>
    <property type="match status" value="1"/>
</dbReference>
<sequence length="255" mass="29975">MNNNFTGIMFYCKVREIRLLLNMNNIMRNFNAKQYYKLFEDWDDPVIKSHEKDEFKLIREIKNLEKKTIIDLGAGYGRILKTVSPLVKQIVGIDVNPEMFKELEKRANVYPNVTVLKEDVTYLSKLLKARNIVVHKPLLLCLQNTLGTIEGDWQKVLQGMKKVGKKYQGEIILSLYRQQALRDWGLMTYYHGSTMNGEPDLSKCNFDKGWFESKTGYTSKWWTDEEIKKLQELLGGENLQEIKTAQYYIIYLKYS</sequence>
<dbReference type="AlphaFoldDB" id="A0A0G0BIV3"/>
<evidence type="ECO:0000313" key="3">
    <source>
        <dbReference type="Proteomes" id="UP000034581"/>
    </source>
</evidence>
<feature type="domain" description="Methyltransferase" evidence="1">
    <location>
        <begin position="69"/>
        <end position="134"/>
    </location>
</feature>
<accession>A0A0G0BIV3</accession>
<dbReference type="InterPro" id="IPR029063">
    <property type="entry name" value="SAM-dependent_MTases_sf"/>
</dbReference>
<comment type="caution">
    <text evidence="2">The sequence shown here is derived from an EMBL/GenBank/DDBJ whole genome shotgun (WGS) entry which is preliminary data.</text>
</comment>
<evidence type="ECO:0000259" key="1">
    <source>
        <dbReference type="Pfam" id="PF13649"/>
    </source>
</evidence>
<dbReference type="Proteomes" id="UP000034581">
    <property type="component" value="Unassembled WGS sequence"/>
</dbReference>